<accession>A0A1Y1Y3J2</accession>
<dbReference type="InParanoid" id="A0A1Y1Y3J2"/>
<dbReference type="PANTHER" id="PTHR48081">
    <property type="entry name" value="AB HYDROLASE SUPERFAMILY PROTEIN C4A8.06C"/>
    <property type="match status" value="1"/>
</dbReference>
<evidence type="ECO:0000256" key="1">
    <source>
        <dbReference type="ARBA" id="ARBA00022801"/>
    </source>
</evidence>
<dbReference type="Pfam" id="PF07859">
    <property type="entry name" value="Abhydrolase_3"/>
    <property type="match status" value="1"/>
</dbReference>
<keyword evidence="1 3" id="KW-0378">Hydrolase</keyword>
<comment type="caution">
    <text evidence="3">The sequence shown here is derived from an EMBL/GenBank/DDBJ whole genome shotgun (WGS) entry which is preliminary data.</text>
</comment>
<dbReference type="PANTHER" id="PTHR48081:SF8">
    <property type="entry name" value="ALPHA_BETA HYDROLASE FOLD-3 DOMAIN-CONTAINING PROTEIN-RELATED"/>
    <property type="match status" value="1"/>
</dbReference>
<feature type="non-terminal residue" evidence="3">
    <location>
        <position position="1"/>
    </location>
</feature>
<keyword evidence="4" id="KW-1185">Reference proteome</keyword>
<dbReference type="GO" id="GO:0016787">
    <property type="term" value="F:hydrolase activity"/>
    <property type="evidence" value="ECO:0007669"/>
    <property type="project" value="UniProtKB-KW"/>
</dbReference>
<reference evidence="3 4" key="1">
    <citation type="submission" date="2016-07" db="EMBL/GenBank/DDBJ databases">
        <title>Pervasive Adenine N6-methylation of Active Genes in Fungi.</title>
        <authorList>
            <consortium name="DOE Joint Genome Institute"/>
            <person name="Mondo S.J."/>
            <person name="Dannebaum R.O."/>
            <person name="Kuo R.C."/>
            <person name="Labutti K."/>
            <person name="Haridas S."/>
            <person name="Kuo A."/>
            <person name="Salamov A."/>
            <person name="Ahrendt S.R."/>
            <person name="Lipzen A."/>
            <person name="Sullivan W."/>
            <person name="Andreopoulos W.B."/>
            <person name="Clum A."/>
            <person name="Lindquist E."/>
            <person name="Daum C."/>
            <person name="Ramamoorthy G.K."/>
            <person name="Gryganskyi A."/>
            <person name="Culley D."/>
            <person name="Magnuson J.K."/>
            <person name="James T.Y."/>
            <person name="O'Malley M.A."/>
            <person name="Stajich J.E."/>
            <person name="Spatafora J.W."/>
            <person name="Visel A."/>
            <person name="Grigoriev I.V."/>
        </authorList>
    </citation>
    <scope>NUCLEOTIDE SEQUENCE [LARGE SCALE GENOMIC DNA]</scope>
    <source>
        <strain evidence="3 4">CBS 931.73</strain>
    </source>
</reference>
<dbReference type="EMBL" id="MCFE01000275">
    <property type="protein sequence ID" value="ORX92455.1"/>
    <property type="molecule type" value="Genomic_DNA"/>
</dbReference>
<dbReference type="Proteomes" id="UP000193498">
    <property type="component" value="Unassembled WGS sequence"/>
</dbReference>
<proteinExistence type="predicted"/>
<sequence length="252" mass="27822">DRSGFTTREQPIPVRDGSIEVRIYTPDVETSDGPFPLVMLFHGGGFYAGDLNTEDKGAWEICVGAKAVVVNVGYRLAPEHKFPIPVNDCYDAMEWAIANAKELNVDASRIATIGTSAGGSLSAAVALKDLDSGHQRVRFIASIQPVTCHPDYYPEKYLNDLRSMSTYADGDVLNRDGVYQSIRYYLHDGKEDATSPYYSILLANNLRDLPPTYIVVGGRDPLRDDGIVLAKELREVGVPCELDIYRGYPHAF</sequence>
<dbReference type="FunCoup" id="A0A1Y1Y3J2">
    <property type="interactions" value="139"/>
</dbReference>
<dbReference type="SUPFAM" id="SSF53474">
    <property type="entry name" value="alpha/beta-Hydrolases"/>
    <property type="match status" value="1"/>
</dbReference>
<dbReference type="OrthoDB" id="408631at2759"/>
<feature type="domain" description="Alpha/beta hydrolase fold-3" evidence="2">
    <location>
        <begin position="38"/>
        <end position="252"/>
    </location>
</feature>
<organism evidence="3 4">
    <name type="scientific">Basidiobolus meristosporus CBS 931.73</name>
    <dbReference type="NCBI Taxonomy" id="1314790"/>
    <lineage>
        <taxon>Eukaryota</taxon>
        <taxon>Fungi</taxon>
        <taxon>Fungi incertae sedis</taxon>
        <taxon>Zoopagomycota</taxon>
        <taxon>Entomophthoromycotina</taxon>
        <taxon>Basidiobolomycetes</taxon>
        <taxon>Basidiobolales</taxon>
        <taxon>Basidiobolaceae</taxon>
        <taxon>Basidiobolus</taxon>
    </lineage>
</organism>
<name>A0A1Y1Y3J2_9FUNG</name>
<protein>
    <submittedName>
        <fullName evidence="3">Alpha/beta hydrolase fold-3</fullName>
    </submittedName>
</protein>
<dbReference type="AlphaFoldDB" id="A0A1Y1Y3J2"/>
<feature type="non-terminal residue" evidence="3">
    <location>
        <position position="252"/>
    </location>
</feature>
<dbReference type="InterPro" id="IPR029058">
    <property type="entry name" value="AB_hydrolase_fold"/>
</dbReference>
<evidence type="ECO:0000259" key="2">
    <source>
        <dbReference type="Pfam" id="PF07859"/>
    </source>
</evidence>
<gene>
    <name evidence="3" type="ORF">K493DRAFT_170067</name>
</gene>
<evidence type="ECO:0000313" key="3">
    <source>
        <dbReference type="EMBL" id="ORX92455.1"/>
    </source>
</evidence>
<dbReference type="InterPro" id="IPR050300">
    <property type="entry name" value="GDXG_lipolytic_enzyme"/>
</dbReference>
<evidence type="ECO:0000313" key="4">
    <source>
        <dbReference type="Proteomes" id="UP000193498"/>
    </source>
</evidence>
<dbReference type="InterPro" id="IPR013094">
    <property type="entry name" value="AB_hydrolase_3"/>
</dbReference>
<dbReference type="Gene3D" id="3.40.50.1820">
    <property type="entry name" value="alpha/beta hydrolase"/>
    <property type="match status" value="1"/>
</dbReference>
<dbReference type="STRING" id="1314790.A0A1Y1Y3J2"/>